<proteinExistence type="predicted"/>
<feature type="compositionally biased region" description="Basic and acidic residues" evidence="1">
    <location>
        <begin position="116"/>
        <end position="128"/>
    </location>
</feature>
<name>A0A1B9IV98_9TREE</name>
<reference evidence="3" key="2">
    <citation type="submission" date="2013-12" db="EMBL/GenBank/DDBJ databases">
        <title>Evolution of pathogenesis and genome organization in the Tremellales.</title>
        <authorList>
            <person name="Cuomo C."/>
            <person name="Litvintseva A."/>
            <person name="Heitman J."/>
            <person name="Chen Y."/>
            <person name="Sun S."/>
            <person name="Springer D."/>
            <person name="Dromer F."/>
            <person name="Young S."/>
            <person name="Zeng Q."/>
            <person name="Chapman S."/>
            <person name="Gujja S."/>
            <person name="Saif S."/>
            <person name="Birren B."/>
        </authorList>
    </citation>
    <scope>NUCLEOTIDE SEQUENCE [LARGE SCALE GENOMIC DNA]</scope>
    <source>
        <strain evidence="3">CBS 10435</strain>
    </source>
</reference>
<gene>
    <name evidence="2" type="ORF">L486_02121</name>
</gene>
<reference evidence="2 3" key="1">
    <citation type="submission" date="2013-07" db="EMBL/GenBank/DDBJ databases">
        <title>The Genome Sequence of Kwoniella mangroviensis CBS10435.</title>
        <authorList>
            <consortium name="The Broad Institute Genome Sequencing Platform"/>
            <person name="Cuomo C."/>
            <person name="Litvintseva A."/>
            <person name="Chen Y."/>
            <person name="Heitman J."/>
            <person name="Sun S."/>
            <person name="Springer D."/>
            <person name="Dromer F."/>
            <person name="Young S.K."/>
            <person name="Zeng Q."/>
            <person name="Gargeya S."/>
            <person name="Fitzgerald M."/>
            <person name="Abouelleil A."/>
            <person name="Alvarado L."/>
            <person name="Berlin A.M."/>
            <person name="Chapman S.B."/>
            <person name="Dewar J."/>
            <person name="Goldberg J."/>
            <person name="Griggs A."/>
            <person name="Gujja S."/>
            <person name="Hansen M."/>
            <person name="Howarth C."/>
            <person name="Imamovic A."/>
            <person name="Larimer J."/>
            <person name="McCowan C."/>
            <person name="Murphy C."/>
            <person name="Pearson M."/>
            <person name="Priest M."/>
            <person name="Roberts A."/>
            <person name="Saif S."/>
            <person name="Shea T."/>
            <person name="Sykes S."/>
            <person name="Wortman J."/>
            <person name="Nusbaum C."/>
            <person name="Birren B."/>
        </authorList>
    </citation>
    <scope>NUCLEOTIDE SEQUENCE [LARGE SCALE GENOMIC DNA]</scope>
    <source>
        <strain evidence="2 3">CBS 10435</strain>
    </source>
</reference>
<accession>A0A1B9IV98</accession>
<dbReference type="EMBL" id="KI669460">
    <property type="protein sequence ID" value="OCF59456.1"/>
    <property type="molecule type" value="Genomic_DNA"/>
</dbReference>
<evidence type="ECO:0000313" key="3">
    <source>
        <dbReference type="Proteomes" id="UP000092583"/>
    </source>
</evidence>
<dbReference type="Proteomes" id="UP000092583">
    <property type="component" value="Unassembled WGS sequence"/>
</dbReference>
<feature type="region of interest" description="Disordered" evidence="1">
    <location>
        <begin position="87"/>
        <end position="187"/>
    </location>
</feature>
<feature type="compositionally biased region" description="Basic and acidic residues" evidence="1">
    <location>
        <begin position="139"/>
        <end position="149"/>
    </location>
</feature>
<evidence type="ECO:0000313" key="2">
    <source>
        <dbReference type="EMBL" id="OCF59456.1"/>
    </source>
</evidence>
<organism evidence="2 3">
    <name type="scientific">Kwoniella mangroviensis CBS 10435</name>
    <dbReference type="NCBI Taxonomy" id="1331196"/>
    <lineage>
        <taxon>Eukaryota</taxon>
        <taxon>Fungi</taxon>
        <taxon>Dikarya</taxon>
        <taxon>Basidiomycota</taxon>
        <taxon>Agaricomycotina</taxon>
        <taxon>Tremellomycetes</taxon>
        <taxon>Tremellales</taxon>
        <taxon>Cryptococcaceae</taxon>
        <taxon>Kwoniella</taxon>
    </lineage>
</organism>
<dbReference type="AlphaFoldDB" id="A0A1B9IV98"/>
<evidence type="ECO:0000256" key="1">
    <source>
        <dbReference type="SAM" id="MobiDB-lite"/>
    </source>
</evidence>
<sequence length="187" mass="21146">MPSSKWNPRRKRLRDAFTKSSRKYFILSNQSALDKATDNRLQYISEAQWRLQGSRDYFSTGEGDVHDCKNGGMDSLSTDIENDALSDTRHMSSEGQAGPKVRNEEERCMSGSSDSFNHDHSFDHDQDTRTQGVETGRTPIHDNYEDHSLTENWTECPHDQEGNCSSEGKGKAIDPSTLVGTHKHHLT</sequence>
<keyword evidence="3" id="KW-1185">Reference proteome</keyword>
<protein>
    <submittedName>
        <fullName evidence="2">Uncharacterized protein</fullName>
    </submittedName>
</protein>